<evidence type="ECO:0000313" key="3">
    <source>
        <dbReference type="EMBL" id="QJH97814.1"/>
    </source>
</evidence>
<protein>
    <submittedName>
        <fullName evidence="4">Uncharacterized protein</fullName>
    </submittedName>
</protein>
<keyword evidence="1" id="KW-0472">Membrane</keyword>
<feature type="transmembrane region" description="Helical" evidence="1">
    <location>
        <begin position="27"/>
        <end position="44"/>
    </location>
</feature>
<evidence type="ECO:0000256" key="1">
    <source>
        <dbReference type="SAM" id="Phobius"/>
    </source>
</evidence>
<dbReference type="EMBL" id="MT144703">
    <property type="protein sequence ID" value="QJH97814.1"/>
    <property type="molecule type" value="Genomic_DNA"/>
</dbReference>
<dbReference type="EMBL" id="MT141578">
    <property type="protein sequence ID" value="QJA67982.1"/>
    <property type="molecule type" value="Genomic_DNA"/>
</dbReference>
<reference evidence="4" key="1">
    <citation type="submission" date="2020-03" db="EMBL/GenBank/DDBJ databases">
        <title>The deep terrestrial virosphere.</title>
        <authorList>
            <person name="Holmfeldt K."/>
            <person name="Nilsson E."/>
            <person name="Simone D."/>
            <person name="Lopez-Fernandez M."/>
            <person name="Wu X."/>
            <person name="de Brujin I."/>
            <person name="Lundin D."/>
            <person name="Andersson A."/>
            <person name="Bertilsson S."/>
            <person name="Dopson M."/>
        </authorList>
    </citation>
    <scope>NUCLEOTIDE SEQUENCE</scope>
    <source>
        <strain evidence="4">MM415A00131</strain>
        <strain evidence="2">MM415B00138</strain>
        <strain evidence="3">TM448B01094</strain>
    </source>
</reference>
<gene>
    <name evidence="4" type="ORF">MM415A00131_0057</name>
    <name evidence="2" type="ORF">MM415B00138_0032</name>
    <name evidence="3" type="ORF">TM448B01094_0009</name>
</gene>
<organism evidence="4">
    <name type="scientific">viral metagenome</name>
    <dbReference type="NCBI Taxonomy" id="1070528"/>
    <lineage>
        <taxon>unclassified sequences</taxon>
        <taxon>metagenomes</taxon>
        <taxon>organismal metagenomes</taxon>
    </lineage>
</organism>
<name>A0A6M3Y474_9ZZZZ</name>
<accession>A0A6M3Y474</accession>
<proteinExistence type="predicted"/>
<sequence>MLIRAYCIFTLLLGSVSFGVSQNSILAGVGLFLVVFSVLFLIEFND</sequence>
<dbReference type="AlphaFoldDB" id="A0A6M3Y474"/>
<evidence type="ECO:0000313" key="4">
    <source>
        <dbReference type="EMBL" id="QJI05039.1"/>
    </source>
</evidence>
<evidence type="ECO:0000313" key="2">
    <source>
        <dbReference type="EMBL" id="QJA67982.1"/>
    </source>
</evidence>
<dbReference type="EMBL" id="MT145193">
    <property type="protein sequence ID" value="QJI05039.1"/>
    <property type="molecule type" value="Genomic_DNA"/>
</dbReference>
<keyword evidence="1" id="KW-1133">Transmembrane helix</keyword>
<keyword evidence="1" id="KW-0812">Transmembrane</keyword>